<proteinExistence type="predicted"/>
<organism evidence="2 3">
    <name type="scientific">Mycena sanguinolenta</name>
    <dbReference type="NCBI Taxonomy" id="230812"/>
    <lineage>
        <taxon>Eukaryota</taxon>
        <taxon>Fungi</taxon>
        <taxon>Dikarya</taxon>
        <taxon>Basidiomycota</taxon>
        <taxon>Agaricomycotina</taxon>
        <taxon>Agaricomycetes</taxon>
        <taxon>Agaricomycetidae</taxon>
        <taxon>Agaricales</taxon>
        <taxon>Marasmiineae</taxon>
        <taxon>Mycenaceae</taxon>
        <taxon>Mycena</taxon>
    </lineage>
</organism>
<dbReference type="Proteomes" id="UP000623467">
    <property type="component" value="Unassembled WGS sequence"/>
</dbReference>
<dbReference type="Pfam" id="PF00106">
    <property type="entry name" value="adh_short"/>
    <property type="match status" value="1"/>
</dbReference>
<dbReference type="InterPro" id="IPR002347">
    <property type="entry name" value="SDR_fam"/>
</dbReference>
<dbReference type="InterPro" id="IPR036291">
    <property type="entry name" value="NAD(P)-bd_dom_sf"/>
</dbReference>
<evidence type="ECO:0000256" key="1">
    <source>
        <dbReference type="ARBA" id="ARBA00023002"/>
    </source>
</evidence>
<comment type="caution">
    <text evidence="2">The sequence shown here is derived from an EMBL/GenBank/DDBJ whole genome shotgun (WGS) entry which is preliminary data.</text>
</comment>
<evidence type="ECO:0000313" key="2">
    <source>
        <dbReference type="EMBL" id="KAF7375414.1"/>
    </source>
</evidence>
<keyword evidence="3" id="KW-1185">Reference proteome</keyword>
<protein>
    <recommendedName>
        <fullName evidence="4">NAD(P)-binding protein</fullName>
    </recommendedName>
</protein>
<evidence type="ECO:0008006" key="4">
    <source>
        <dbReference type="Google" id="ProtNLM"/>
    </source>
</evidence>
<dbReference type="Gene3D" id="3.40.50.720">
    <property type="entry name" value="NAD(P)-binding Rossmann-like Domain"/>
    <property type="match status" value="1"/>
</dbReference>
<dbReference type="GO" id="GO:0016491">
    <property type="term" value="F:oxidoreductase activity"/>
    <property type="evidence" value="ECO:0007669"/>
    <property type="project" value="UniProtKB-KW"/>
</dbReference>
<dbReference type="PANTHER" id="PTHR47534:SF3">
    <property type="entry name" value="ALCOHOL DEHYDROGENASE-LIKE C-TERMINAL DOMAIN-CONTAINING PROTEIN"/>
    <property type="match status" value="1"/>
</dbReference>
<reference evidence="2" key="1">
    <citation type="submission" date="2020-05" db="EMBL/GenBank/DDBJ databases">
        <title>Mycena genomes resolve the evolution of fungal bioluminescence.</title>
        <authorList>
            <person name="Tsai I.J."/>
        </authorList>
    </citation>
    <scope>NUCLEOTIDE SEQUENCE</scope>
    <source>
        <strain evidence="2">160909Yilan</strain>
    </source>
</reference>
<dbReference type="OrthoDB" id="2898509at2759"/>
<accession>A0A8H7DHB7</accession>
<sequence>MPKSAATDAFTTKSRPSIHFPGLQKHSRSLQIGTALMPSLAIVEASNAAFSSSYVPVIIVVGGTSGVGQAMAEALARQTKGHAHIIIVGRNATAAERILASFPKPTESDGWAHEFVQCDASSMASVRAVCTALRARLKRINFLIITAGGPAANSMTESTVTPEGIDAHLAMRYFMRYLFTQELLPLVVSAKEMGQHAHVMTVLGAGFGMHMRTTDLGLHEARSRSIKLLRGILPSVAAVKGMVTGVGYNDAMVAHFAALHPDIAFTHIHPGQVLTEGGSSISLGWLLAPLAWLLSCFKRAISLTQDERAKYMIYALLDVERGLFIRGDHGDIVSAHVFNPDHKNAPLDLTSPTAQKFGVLNGVPMKGYGGSDASVAALIAYTEQVLASIP</sequence>
<evidence type="ECO:0000313" key="3">
    <source>
        <dbReference type="Proteomes" id="UP000623467"/>
    </source>
</evidence>
<name>A0A8H7DHB7_9AGAR</name>
<keyword evidence="1" id="KW-0560">Oxidoreductase</keyword>
<dbReference type="PANTHER" id="PTHR47534">
    <property type="entry name" value="YALI0E05731P"/>
    <property type="match status" value="1"/>
</dbReference>
<dbReference type="EMBL" id="JACAZH010000002">
    <property type="protein sequence ID" value="KAF7375414.1"/>
    <property type="molecule type" value="Genomic_DNA"/>
</dbReference>
<gene>
    <name evidence="2" type="ORF">MSAN_00429000</name>
</gene>
<dbReference type="SUPFAM" id="SSF51735">
    <property type="entry name" value="NAD(P)-binding Rossmann-fold domains"/>
    <property type="match status" value="1"/>
</dbReference>
<dbReference type="InterPro" id="IPR052228">
    <property type="entry name" value="Sec_Metab_Biosynth_Oxidored"/>
</dbReference>
<dbReference type="AlphaFoldDB" id="A0A8H7DHB7"/>